<keyword evidence="3" id="KW-0808">Transferase</keyword>
<dbReference type="Pfam" id="PF00534">
    <property type="entry name" value="Glycos_transf_1"/>
    <property type="match status" value="1"/>
</dbReference>
<proteinExistence type="predicted"/>
<evidence type="ECO:0000259" key="1">
    <source>
        <dbReference type="Pfam" id="PF00534"/>
    </source>
</evidence>
<dbReference type="InterPro" id="IPR001296">
    <property type="entry name" value="Glyco_trans_1"/>
</dbReference>
<dbReference type="EC" id="2.4.-.-" evidence="3"/>
<comment type="caution">
    <text evidence="3">The sequence shown here is derived from an EMBL/GenBank/DDBJ whole genome shotgun (WGS) entry which is preliminary data.</text>
</comment>
<feature type="domain" description="Glycosyl transferase family 1" evidence="1">
    <location>
        <begin position="186"/>
        <end position="342"/>
    </location>
</feature>
<sequence>MQNNNKKICIVTSSLGKGGAEQSTALLSKMLVQIGYQVHLVTILNIIDYDYSGELLNLGRLKDQKDGFFARISRLSVFKKYLKQHQFDFIIDNRTRNSWFRETVISKIIYRPYKVIYVLRSYNLDYYFPKNKILAKLLYKNASSIVSVSEEIKQLVEKTYGFKNVSTIYNPIENNPLCLDEIVTLNYNYILAYGRLDEDVKNYTLLFEAYKISSLSKENIKLVLLGSGKDLSLLKQKVDELKLEKSIYFIPFNNKPLEIVVKAKFVCLTSRFEGFPRVLIESLSVGTPVISVNCKSGPSEIITNKDNGLLVENYDVNELADAMNSFIFDKRLYQHCKANAKQSVAKFSVEEISKDWKKLIESK</sequence>
<feature type="domain" description="Glycosyltransferase subfamily 4-like N-terminal" evidence="2">
    <location>
        <begin position="18"/>
        <end position="173"/>
    </location>
</feature>
<accession>A0ABW5K2L6</accession>
<dbReference type="EMBL" id="JBHULM010000011">
    <property type="protein sequence ID" value="MFD2542150.1"/>
    <property type="molecule type" value="Genomic_DNA"/>
</dbReference>
<dbReference type="PANTHER" id="PTHR12526:SF630">
    <property type="entry name" value="GLYCOSYLTRANSFERASE"/>
    <property type="match status" value="1"/>
</dbReference>
<name>A0ABW5K2L6_9FLAO</name>
<dbReference type="Gene3D" id="3.40.50.2000">
    <property type="entry name" value="Glycogen Phosphorylase B"/>
    <property type="match status" value="2"/>
</dbReference>
<evidence type="ECO:0000313" key="4">
    <source>
        <dbReference type="Proteomes" id="UP001597467"/>
    </source>
</evidence>
<organism evidence="3 4">
    <name type="scientific">Lacinutrix gracilariae</name>
    <dbReference type="NCBI Taxonomy" id="1747198"/>
    <lineage>
        <taxon>Bacteria</taxon>
        <taxon>Pseudomonadati</taxon>
        <taxon>Bacteroidota</taxon>
        <taxon>Flavobacteriia</taxon>
        <taxon>Flavobacteriales</taxon>
        <taxon>Flavobacteriaceae</taxon>
        <taxon>Lacinutrix</taxon>
    </lineage>
</organism>
<dbReference type="SUPFAM" id="SSF53756">
    <property type="entry name" value="UDP-Glycosyltransferase/glycogen phosphorylase"/>
    <property type="match status" value="1"/>
</dbReference>
<gene>
    <name evidence="3" type="ORF">ACFSSB_07460</name>
</gene>
<dbReference type="GO" id="GO:0016757">
    <property type="term" value="F:glycosyltransferase activity"/>
    <property type="evidence" value="ECO:0007669"/>
    <property type="project" value="UniProtKB-KW"/>
</dbReference>
<protein>
    <submittedName>
        <fullName evidence="3">Glycosyltransferase</fullName>
        <ecNumber evidence="3">2.4.-.-</ecNumber>
    </submittedName>
</protein>
<dbReference type="Pfam" id="PF13439">
    <property type="entry name" value="Glyco_transf_4"/>
    <property type="match status" value="1"/>
</dbReference>
<keyword evidence="4" id="KW-1185">Reference proteome</keyword>
<keyword evidence="3" id="KW-0328">Glycosyltransferase</keyword>
<reference evidence="4" key="1">
    <citation type="journal article" date="2019" name="Int. J. Syst. Evol. Microbiol.">
        <title>The Global Catalogue of Microorganisms (GCM) 10K type strain sequencing project: providing services to taxonomists for standard genome sequencing and annotation.</title>
        <authorList>
            <consortium name="The Broad Institute Genomics Platform"/>
            <consortium name="The Broad Institute Genome Sequencing Center for Infectious Disease"/>
            <person name="Wu L."/>
            <person name="Ma J."/>
        </authorList>
    </citation>
    <scope>NUCLEOTIDE SEQUENCE [LARGE SCALE GENOMIC DNA]</scope>
    <source>
        <strain evidence="4">KCTC 42808</strain>
    </source>
</reference>
<evidence type="ECO:0000313" key="3">
    <source>
        <dbReference type="EMBL" id="MFD2542150.1"/>
    </source>
</evidence>
<dbReference type="RefSeq" id="WP_379902664.1">
    <property type="nucleotide sequence ID" value="NZ_JBHULM010000011.1"/>
</dbReference>
<dbReference type="InterPro" id="IPR028098">
    <property type="entry name" value="Glyco_trans_4-like_N"/>
</dbReference>
<evidence type="ECO:0000259" key="2">
    <source>
        <dbReference type="Pfam" id="PF13439"/>
    </source>
</evidence>
<dbReference type="PANTHER" id="PTHR12526">
    <property type="entry name" value="GLYCOSYLTRANSFERASE"/>
    <property type="match status" value="1"/>
</dbReference>
<dbReference type="Proteomes" id="UP001597467">
    <property type="component" value="Unassembled WGS sequence"/>
</dbReference>